<dbReference type="PANTHER" id="PTHR31642:SF154">
    <property type="entry name" value="PUTRESCINE HYDROXYCINNAMOYLTRANSFERASE 1"/>
    <property type="match status" value="1"/>
</dbReference>
<evidence type="ECO:0000256" key="3">
    <source>
        <dbReference type="ARBA" id="ARBA00023315"/>
    </source>
</evidence>
<dbReference type="Gramene" id="KXG31859">
    <property type="protein sequence ID" value="KXG31859"/>
    <property type="gene ID" value="SORBI_3003G068800"/>
</dbReference>
<dbReference type="EMBL" id="CM000762">
    <property type="protein sequence ID" value="KXG31859.1"/>
    <property type="molecule type" value="Genomic_DNA"/>
</dbReference>
<dbReference type="OMA" id="IMEGPAY"/>
<evidence type="ECO:0000256" key="2">
    <source>
        <dbReference type="ARBA" id="ARBA00022679"/>
    </source>
</evidence>
<evidence type="ECO:0000313" key="5">
    <source>
        <dbReference type="Proteomes" id="UP000000768"/>
    </source>
</evidence>
<sequence>MKSAMDFEVQVIESSFVTPSEPAPRKELWLSSLDLWLANQGHTPTIYLYSSSKDAAAADHFFDVARLKEAMARALVAFYPLAGRLGVNDADGRMEISCNGEGALFVVAQADDLTADDVKKFKPSPELRRLFVPLVEPSSIMLAVQVTFLKCGGVALGTALHHIAVDALSAFHFFQTWSAFSKHGDHATVELPCHDRTRLCARSPPTVHPDALLTFYPKHAFSDPLALGPLAIQVLTISKDQIASLKLLCGGGTTSTFCAVSALMWQCTCIARQLPPNSQARLAFPADLRRRMRPPLQSHYFGNAVFRLCVTGVAWDIATEKLGSVAGRIRGAIDRMDDELVRSAIDYFEMDEKDNRPPRGTLPLTDLHISSWLGRPQYDADFGWGKPELMSLAENHRGGFVFLMNNDDGAGSGGVRLLMCMEAVNIKELVRLLYAKL</sequence>
<reference evidence="5" key="2">
    <citation type="journal article" date="2018" name="Plant J.">
        <title>The Sorghum bicolor reference genome: improved assembly, gene annotations, a transcriptome atlas, and signatures of genome organization.</title>
        <authorList>
            <person name="McCormick R.F."/>
            <person name="Truong S.K."/>
            <person name="Sreedasyam A."/>
            <person name="Jenkins J."/>
            <person name="Shu S."/>
            <person name="Sims D."/>
            <person name="Kennedy M."/>
            <person name="Amirebrahimi M."/>
            <person name="Weers B.D."/>
            <person name="McKinley B."/>
            <person name="Mattison A."/>
            <person name="Morishige D.T."/>
            <person name="Grimwood J."/>
            <person name="Schmutz J."/>
            <person name="Mullet J.E."/>
        </authorList>
    </citation>
    <scope>NUCLEOTIDE SEQUENCE [LARGE SCALE GENOMIC DNA]</scope>
    <source>
        <strain evidence="5">cv. BTx623</strain>
    </source>
</reference>
<name>A0A1B6Q1R3_SORBI</name>
<dbReference type="AlphaFoldDB" id="A0A1B6Q1R3"/>
<dbReference type="Pfam" id="PF02458">
    <property type="entry name" value="Transferase"/>
    <property type="match status" value="1"/>
</dbReference>
<dbReference type="FunCoup" id="A0A1B6Q1R3">
    <property type="interactions" value="165"/>
</dbReference>
<dbReference type="InParanoid" id="A0A1B6Q1R3"/>
<proteinExistence type="inferred from homology"/>
<protein>
    <submittedName>
        <fullName evidence="4">Uncharacterized protein</fullName>
    </submittedName>
</protein>
<dbReference type="GO" id="GO:0016747">
    <property type="term" value="F:acyltransferase activity, transferring groups other than amino-acyl groups"/>
    <property type="evidence" value="ECO:0000318"/>
    <property type="project" value="GO_Central"/>
</dbReference>
<accession>A0A1B6Q1R3</accession>
<dbReference type="STRING" id="4558.A0A1B6Q1R3"/>
<dbReference type="InterPro" id="IPR023213">
    <property type="entry name" value="CAT-like_dom_sf"/>
</dbReference>
<reference evidence="4 5" key="1">
    <citation type="journal article" date="2009" name="Nature">
        <title>The Sorghum bicolor genome and the diversification of grasses.</title>
        <authorList>
            <person name="Paterson A.H."/>
            <person name="Bowers J.E."/>
            <person name="Bruggmann R."/>
            <person name="Dubchak I."/>
            <person name="Grimwood J."/>
            <person name="Gundlach H."/>
            <person name="Haberer G."/>
            <person name="Hellsten U."/>
            <person name="Mitros T."/>
            <person name="Poliakov A."/>
            <person name="Schmutz J."/>
            <person name="Spannagl M."/>
            <person name="Tang H."/>
            <person name="Wang X."/>
            <person name="Wicker T."/>
            <person name="Bharti A.K."/>
            <person name="Chapman J."/>
            <person name="Feltus F.A."/>
            <person name="Gowik U."/>
            <person name="Grigoriev I.V."/>
            <person name="Lyons E."/>
            <person name="Maher C.A."/>
            <person name="Martis M."/>
            <person name="Narechania A."/>
            <person name="Otillar R.P."/>
            <person name="Penning B.W."/>
            <person name="Salamov A.A."/>
            <person name="Wang Y."/>
            <person name="Zhang L."/>
            <person name="Carpita N.C."/>
            <person name="Freeling M."/>
            <person name="Gingle A.R."/>
            <person name="Hash C.T."/>
            <person name="Keller B."/>
            <person name="Klein P."/>
            <person name="Kresovich S."/>
            <person name="McCann M.C."/>
            <person name="Ming R."/>
            <person name="Peterson D.G."/>
            <person name="Mehboob-ur-Rahman"/>
            <person name="Ware D."/>
            <person name="Westhoff P."/>
            <person name="Mayer K.F."/>
            <person name="Messing J."/>
            <person name="Rokhsar D.S."/>
        </authorList>
    </citation>
    <scope>NUCLEOTIDE SEQUENCE [LARGE SCALE GENOMIC DNA]</scope>
    <source>
        <strain evidence="5">cv. BTx623</strain>
    </source>
</reference>
<dbReference type="OrthoDB" id="671439at2759"/>
<dbReference type="Proteomes" id="UP000000768">
    <property type="component" value="Chromosome 3"/>
</dbReference>
<dbReference type="PANTHER" id="PTHR31642">
    <property type="entry name" value="TRICHOTHECENE 3-O-ACETYLTRANSFERASE"/>
    <property type="match status" value="1"/>
</dbReference>
<evidence type="ECO:0000256" key="1">
    <source>
        <dbReference type="ARBA" id="ARBA00009861"/>
    </source>
</evidence>
<gene>
    <name evidence="4" type="ORF">SORBI_3003G068800</name>
</gene>
<evidence type="ECO:0000313" key="4">
    <source>
        <dbReference type="EMBL" id="KXG31859.1"/>
    </source>
</evidence>
<organism evidence="4 5">
    <name type="scientific">Sorghum bicolor</name>
    <name type="common">Sorghum</name>
    <name type="synonym">Sorghum vulgare</name>
    <dbReference type="NCBI Taxonomy" id="4558"/>
    <lineage>
        <taxon>Eukaryota</taxon>
        <taxon>Viridiplantae</taxon>
        <taxon>Streptophyta</taxon>
        <taxon>Embryophyta</taxon>
        <taxon>Tracheophyta</taxon>
        <taxon>Spermatophyta</taxon>
        <taxon>Magnoliopsida</taxon>
        <taxon>Liliopsida</taxon>
        <taxon>Poales</taxon>
        <taxon>Poaceae</taxon>
        <taxon>PACMAD clade</taxon>
        <taxon>Panicoideae</taxon>
        <taxon>Andropogonodae</taxon>
        <taxon>Andropogoneae</taxon>
        <taxon>Sorghinae</taxon>
        <taxon>Sorghum</taxon>
    </lineage>
</organism>
<dbReference type="eggNOG" id="ENOG502QTJX">
    <property type="taxonomic scope" value="Eukaryota"/>
</dbReference>
<dbReference type="InterPro" id="IPR050317">
    <property type="entry name" value="Plant_Fungal_Acyltransferase"/>
</dbReference>
<comment type="similarity">
    <text evidence="1">Belongs to the plant acyltransferase family.</text>
</comment>
<keyword evidence="2" id="KW-0808">Transferase</keyword>
<dbReference type="Gene3D" id="3.30.559.10">
    <property type="entry name" value="Chloramphenicol acetyltransferase-like domain"/>
    <property type="match status" value="2"/>
</dbReference>
<keyword evidence="3" id="KW-0012">Acyltransferase</keyword>
<keyword evidence="5" id="KW-1185">Reference proteome</keyword>